<keyword evidence="1" id="KW-0472">Membrane</keyword>
<comment type="caution">
    <text evidence="3">The sequence shown here is derived from an EMBL/GenBank/DDBJ whole genome shotgun (WGS) entry which is preliminary data.</text>
</comment>
<dbReference type="AlphaFoldDB" id="A0A4R1HFB4"/>
<dbReference type="PANTHER" id="PTHR23028:SF53">
    <property type="entry name" value="ACYL_TRANSF_3 DOMAIN-CONTAINING PROTEIN"/>
    <property type="match status" value="1"/>
</dbReference>
<sequence>MRPADPAKAAERTVDVPLDVLRTLAAVLVVVSHVRALFFRDWDDVTHGMANAGFYALTHLGHAAVIVFFVLSGYWVGGTVVRQIGDGRFRWRSYLLRRLTRLWIVLVPALVLAWGAATLGLARFGTTEVYLGTPAYDGVTVPGMADHIGPGTGLGNVFFLQGIVVPEFGGDIPLWSLTYEFAYYLLLPLALCAVVAGRRPAVRVVCAVLAAAIAVGVGLPVLALFPAWLLGAAIAWQEPRLLAPFAGRRGRTVALRAAGPLATAAFLAVQVTLPRGGVAADLALGLATGVLLLGLRTVTVGDGAVGRVTRSVGAYANASYSLYLVHLPLLVLFSATLFRTADTRWAPSAWSIAAFAGISVAMLVVGHGFASLTEFHTDRLRRWVDAHLAVPAWAVRSRARGLLQPGQQTS</sequence>
<evidence type="ECO:0000256" key="1">
    <source>
        <dbReference type="SAM" id="Phobius"/>
    </source>
</evidence>
<protein>
    <submittedName>
        <fullName evidence="3">Peptidoglycan/LPS O-acetylase OafA/YrhL</fullName>
    </submittedName>
</protein>
<reference evidence="3 4" key="1">
    <citation type="submission" date="2019-03" db="EMBL/GenBank/DDBJ databases">
        <title>Sequencing the genomes of 1000 actinobacteria strains.</title>
        <authorList>
            <person name="Klenk H.-P."/>
        </authorList>
    </citation>
    <scope>NUCLEOTIDE SEQUENCE [LARGE SCALE GENOMIC DNA]</scope>
    <source>
        <strain evidence="3 4">DSM 44969</strain>
    </source>
</reference>
<organism evidence="3 4">
    <name type="scientific">Pseudonocardia endophytica</name>
    <dbReference type="NCBI Taxonomy" id="401976"/>
    <lineage>
        <taxon>Bacteria</taxon>
        <taxon>Bacillati</taxon>
        <taxon>Actinomycetota</taxon>
        <taxon>Actinomycetes</taxon>
        <taxon>Pseudonocardiales</taxon>
        <taxon>Pseudonocardiaceae</taxon>
        <taxon>Pseudonocardia</taxon>
    </lineage>
</organism>
<feature type="transmembrane region" description="Helical" evidence="1">
    <location>
        <begin position="20"/>
        <end position="39"/>
    </location>
</feature>
<proteinExistence type="predicted"/>
<keyword evidence="1" id="KW-1133">Transmembrane helix</keyword>
<dbReference type="GO" id="GO:0009103">
    <property type="term" value="P:lipopolysaccharide biosynthetic process"/>
    <property type="evidence" value="ECO:0007669"/>
    <property type="project" value="TreeGrafter"/>
</dbReference>
<feature type="transmembrane region" description="Helical" evidence="1">
    <location>
        <begin position="204"/>
        <end position="233"/>
    </location>
</feature>
<dbReference type="EMBL" id="SMFZ01000002">
    <property type="protein sequence ID" value="TCK20827.1"/>
    <property type="molecule type" value="Genomic_DNA"/>
</dbReference>
<feature type="transmembrane region" description="Helical" evidence="1">
    <location>
        <begin position="318"/>
        <end position="338"/>
    </location>
</feature>
<evidence type="ECO:0000259" key="2">
    <source>
        <dbReference type="Pfam" id="PF01757"/>
    </source>
</evidence>
<feature type="transmembrane region" description="Helical" evidence="1">
    <location>
        <begin position="59"/>
        <end position="81"/>
    </location>
</feature>
<keyword evidence="4" id="KW-1185">Reference proteome</keyword>
<keyword evidence="1" id="KW-0812">Transmembrane</keyword>
<dbReference type="GO" id="GO:0016020">
    <property type="term" value="C:membrane"/>
    <property type="evidence" value="ECO:0007669"/>
    <property type="project" value="TreeGrafter"/>
</dbReference>
<dbReference type="RefSeq" id="WP_132429657.1">
    <property type="nucleotide sequence ID" value="NZ_SMFZ01000002.1"/>
</dbReference>
<dbReference type="Pfam" id="PF01757">
    <property type="entry name" value="Acyl_transf_3"/>
    <property type="match status" value="1"/>
</dbReference>
<dbReference type="PANTHER" id="PTHR23028">
    <property type="entry name" value="ACETYLTRANSFERASE"/>
    <property type="match status" value="1"/>
</dbReference>
<feature type="transmembrane region" description="Helical" evidence="1">
    <location>
        <begin position="102"/>
        <end position="122"/>
    </location>
</feature>
<dbReference type="InterPro" id="IPR050879">
    <property type="entry name" value="Acyltransferase_3"/>
</dbReference>
<evidence type="ECO:0000313" key="4">
    <source>
        <dbReference type="Proteomes" id="UP000295560"/>
    </source>
</evidence>
<gene>
    <name evidence="3" type="ORF">EV378_4791</name>
</gene>
<accession>A0A4R1HFB4</accession>
<feature type="transmembrane region" description="Helical" evidence="1">
    <location>
        <begin position="278"/>
        <end position="298"/>
    </location>
</feature>
<name>A0A4R1HFB4_PSEEN</name>
<dbReference type="GO" id="GO:0016747">
    <property type="term" value="F:acyltransferase activity, transferring groups other than amino-acyl groups"/>
    <property type="evidence" value="ECO:0007669"/>
    <property type="project" value="InterPro"/>
</dbReference>
<dbReference type="Proteomes" id="UP000295560">
    <property type="component" value="Unassembled WGS sequence"/>
</dbReference>
<feature type="transmembrane region" description="Helical" evidence="1">
    <location>
        <begin position="181"/>
        <end position="197"/>
    </location>
</feature>
<evidence type="ECO:0000313" key="3">
    <source>
        <dbReference type="EMBL" id="TCK20827.1"/>
    </source>
</evidence>
<dbReference type="InterPro" id="IPR002656">
    <property type="entry name" value="Acyl_transf_3_dom"/>
</dbReference>
<dbReference type="OrthoDB" id="3404679at2"/>
<feature type="domain" description="Acyltransferase 3" evidence="2">
    <location>
        <begin position="18"/>
        <end position="361"/>
    </location>
</feature>
<feature type="transmembrane region" description="Helical" evidence="1">
    <location>
        <begin position="350"/>
        <end position="370"/>
    </location>
</feature>